<feature type="domain" description="C2H2-type" evidence="10">
    <location>
        <begin position="633"/>
        <end position="660"/>
    </location>
</feature>
<evidence type="ECO:0000256" key="3">
    <source>
        <dbReference type="ARBA" id="ARBA00022771"/>
    </source>
</evidence>
<dbReference type="PROSITE" id="PS00028">
    <property type="entry name" value="ZINC_FINGER_C2H2_1"/>
    <property type="match status" value="2"/>
</dbReference>
<dbReference type="SUPFAM" id="SSF57667">
    <property type="entry name" value="beta-beta-alpha zinc fingers"/>
    <property type="match status" value="1"/>
</dbReference>
<evidence type="ECO:0000256" key="7">
    <source>
        <dbReference type="ARBA" id="ARBA00023242"/>
    </source>
</evidence>
<dbReference type="Proteomes" id="UP000800036">
    <property type="component" value="Unassembled WGS sequence"/>
</dbReference>
<dbReference type="PANTHER" id="PTHR46179">
    <property type="entry name" value="ZINC FINGER PROTEIN"/>
    <property type="match status" value="1"/>
</dbReference>
<dbReference type="PROSITE" id="PS50157">
    <property type="entry name" value="ZINC_FINGER_C2H2_2"/>
    <property type="match status" value="2"/>
</dbReference>
<evidence type="ECO:0000256" key="4">
    <source>
        <dbReference type="ARBA" id="ARBA00022833"/>
    </source>
</evidence>
<feature type="region of interest" description="Disordered" evidence="9">
    <location>
        <begin position="802"/>
        <end position="830"/>
    </location>
</feature>
<keyword evidence="7" id="KW-0539">Nucleus</keyword>
<evidence type="ECO:0000256" key="1">
    <source>
        <dbReference type="ARBA" id="ARBA00004123"/>
    </source>
</evidence>
<accession>A0A6A5VJH0</accession>
<evidence type="ECO:0000313" key="11">
    <source>
        <dbReference type="EMBL" id="KAF1975146.1"/>
    </source>
</evidence>
<dbReference type="GO" id="GO:0006357">
    <property type="term" value="P:regulation of transcription by RNA polymerase II"/>
    <property type="evidence" value="ECO:0007669"/>
    <property type="project" value="TreeGrafter"/>
</dbReference>
<evidence type="ECO:0000256" key="5">
    <source>
        <dbReference type="ARBA" id="ARBA00023015"/>
    </source>
</evidence>
<evidence type="ECO:0000256" key="6">
    <source>
        <dbReference type="ARBA" id="ARBA00023163"/>
    </source>
</evidence>
<keyword evidence="12" id="KW-1185">Reference proteome</keyword>
<dbReference type="EMBL" id="ML976671">
    <property type="protein sequence ID" value="KAF1975146.1"/>
    <property type="molecule type" value="Genomic_DNA"/>
</dbReference>
<keyword evidence="2" id="KW-0479">Metal-binding</keyword>
<evidence type="ECO:0000259" key="10">
    <source>
        <dbReference type="PROSITE" id="PS50157"/>
    </source>
</evidence>
<feature type="compositionally biased region" description="Low complexity" evidence="9">
    <location>
        <begin position="91"/>
        <end position="105"/>
    </location>
</feature>
<feature type="region of interest" description="Disordered" evidence="9">
    <location>
        <begin position="175"/>
        <end position="224"/>
    </location>
</feature>
<evidence type="ECO:0000256" key="9">
    <source>
        <dbReference type="SAM" id="MobiDB-lite"/>
    </source>
</evidence>
<feature type="region of interest" description="Disordered" evidence="9">
    <location>
        <begin position="562"/>
        <end position="582"/>
    </location>
</feature>
<organism evidence="11 12">
    <name type="scientific">Bimuria novae-zelandiae CBS 107.79</name>
    <dbReference type="NCBI Taxonomy" id="1447943"/>
    <lineage>
        <taxon>Eukaryota</taxon>
        <taxon>Fungi</taxon>
        <taxon>Dikarya</taxon>
        <taxon>Ascomycota</taxon>
        <taxon>Pezizomycotina</taxon>
        <taxon>Dothideomycetes</taxon>
        <taxon>Pleosporomycetidae</taxon>
        <taxon>Pleosporales</taxon>
        <taxon>Massarineae</taxon>
        <taxon>Didymosphaeriaceae</taxon>
        <taxon>Bimuria</taxon>
    </lineage>
</organism>
<dbReference type="AlphaFoldDB" id="A0A6A5VJH0"/>
<feature type="region of interest" description="Disordered" evidence="9">
    <location>
        <begin position="403"/>
        <end position="480"/>
    </location>
</feature>
<dbReference type="InterPro" id="IPR013087">
    <property type="entry name" value="Znf_C2H2_type"/>
</dbReference>
<keyword evidence="5" id="KW-0805">Transcription regulation</keyword>
<keyword evidence="6" id="KW-0804">Transcription</keyword>
<evidence type="ECO:0000256" key="2">
    <source>
        <dbReference type="ARBA" id="ARBA00022723"/>
    </source>
</evidence>
<feature type="domain" description="C2H2-type" evidence="10">
    <location>
        <begin position="659"/>
        <end position="689"/>
    </location>
</feature>
<dbReference type="Gene3D" id="3.30.160.60">
    <property type="entry name" value="Classic Zinc Finger"/>
    <property type="match status" value="2"/>
</dbReference>
<dbReference type="GO" id="GO:0005634">
    <property type="term" value="C:nucleus"/>
    <property type="evidence" value="ECO:0007669"/>
    <property type="project" value="UniProtKB-SubCell"/>
</dbReference>
<keyword evidence="3 8" id="KW-0863">Zinc-finger</keyword>
<protein>
    <recommendedName>
        <fullName evidence="10">C2H2-type domain-containing protein</fullName>
    </recommendedName>
</protein>
<dbReference type="SMART" id="SM00355">
    <property type="entry name" value="ZnF_C2H2"/>
    <property type="match status" value="6"/>
</dbReference>
<dbReference type="InterPro" id="IPR036236">
    <property type="entry name" value="Znf_C2H2_sf"/>
</dbReference>
<keyword evidence="4" id="KW-0862">Zinc</keyword>
<feature type="compositionally biased region" description="Low complexity" evidence="9">
    <location>
        <begin position="570"/>
        <end position="582"/>
    </location>
</feature>
<reference evidence="11" key="1">
    <citation type="journal article" date="2020" name="Stud. Mycol.">
        <title>101 Dothideomycetes genomes: a test case for predicting lifestyles and emergence of pathogens.</title>
        <authorList>
            <person name="Haridas S."/>
            <person name="Albert R."/>
            <person name="Binder M."/>
            <person name="Bloem J."/>
            <person name="Labutti K."/>
            <person name="Salamov A."/>
            <person name="Andreopoulos B."/>
            <person name="Baker S."/>
            <person name="Barry K."/>
            <person name="Bills G."/>
            <person name="Bluhm B."/>
            <person name="Cannon C."/>
            <person name="Castanera R."/>
            <person name="Culley D."/>
            <person name="Daum C."/>
            <person name="Ezra D."/>
            <person name="Gonzalez J."/>
            <person name="Henrissat B."/>
            <person name="Kuo A."/>
            <person name="Liang C."/>
            <person name="Lipzen A."/>
            <person name="Lutzoni F."/>
            <person name="Magnuson J."/>
            <person name="Mondo S."/>
            <person name="Nolan M."/>
            <person name="Ohm R."/>
            <person name="Pangilinan J."/>
            <person name="Park H.-J."/>
            <person name="Ramirez L."/>
            <person name="Alfaro M."/>
            <person name="Sun H."/>
            <person name="Tritt A."/>
            <person name="Yoshinaga Y."/>
            <person name="Zwiers L.-H."/>
            <person name="Turgeon B."/>
            <person name="Goodwin S."/>
            <person name="Spatafora J."/>
            <person name="Crous P."/>
            <person name="Grigoriev I."/>
        </authorList>
    </citation>
    <scope>NUCLEOTIDE SEQUENCE</scope>
    <source>
        <strain evidence="11">CBS 107.79</strain>
    </source>
</reference>
<dbReference type="GO" id="GO:0008270">
    <property type="term" value="F:zinc ion binding"/>
    <property type="evidence" value="ECO:0007669"/>
    <property type="project" value="UniProtKB-KW"/>
</dbReference>
<feature type="region of interest" description="Disordered" evidence="9">
    <location>
        <begin position="80"/>
        <end position="109"/>
    </location>
</feature>
<proteinExistence type="predicted"/>
<sequence>MSQPSEDYPAFQYTTYFDPHASQESNSYQQWAQHGPGSVRNVASASGPVSTAMTAAMYGHPSLPPTIQRTSHRVENNLRGPSHLVVPNQQSRSRPSMSSPSHMDPIPSPNFGYNFDFTASSTGSMASSSDPRTSVDHGMNIMSGRKESTANEDPLMMRVYGGHHDEPWSAMRLTGHEQSNSDAASSFPGPNMSYRQYRKPAGSDSGYYTQPPAPQSVISNEPDRVDQDLPSDMFRMPNLTVSSAPSETTEYVADHASQYSGRSTSHNKSTYKCPRCNETSKCPSDFKKHMLKHDKPHTCDVSGCRRAAQGKGFTTINDLQRHKKSVHRIGVERDSYQCASEHCRNKGKIWPRLDNFKQHISRMHKDEDEQELIRKSAYRGHIPPSAMAQADILAGIGIEGQAAGNELDDPASGISLTPDQDENPWASFDSGSQKYTLGPDRMNPDESNRFLNAPDPRFAYNNGRRSATPLSPPGLDSTNRQDSLKMLADVASVRESPSVPVQRQLSSAPQTKAEQQKMITHAEQQRVALQKFGKALVAEYQADPSADGTDLENVVLRVLSGTTQQRRNESSVAGSSSLSSDELGLGRALDTVMTKAEAMKASQAISNLIKQSRSSPFTSRARRSSRVSSSDKFQCANCDVTLARACDMKKHMKRHTKPYGCTYPKCHKRFGAKSDWKRHENSQHFQMEAFRCQCPSSTLGTPCGELFYRMEPFRQHVKNEHKVDDEDVAEEAKTCRIGKNYQGQFWCGFCETIIKLKEKRNAAWDERFDHIDAHFNKERRGIEEWLCVEARKTKGEILKVMDRTKFDDEDGDDDGEGEPDDGPPAPYDAGEVMHDVCPRPPDIPPSIPLVDDLSRKRQLPEEFAPPPVPKRSRADVDRYCCSCGEGPWLRSVYGACLNCHHHFCGNCPVHGIVVGLDGGIMLE</sequence>
<gene>
    <name evidence="11" type="ORF">BU23DRAFT_78906</name>
</gene>
<dbReference type="InterPro" id="IPR051061">
    <property type="entry name" value="Zinc_finger_trans_reg"/>
</dbReference>
<feature type="compositionally biased region" description="Acidic residues" evidence="9">
    <location>
        <begin position="807"/>
        <end position="821"/>
    </location>
</feature>
<evidence type="ECO:0000256" key="8">
    <source>
        <dbReference type="PROSITE-ProRule" id="PRU00042"/>
    </source>
</evidence>
<evidence type="ECO:0000313" key="12">
    <source>
        <dbReference type="Proteomes" id="UP000800036"/>
    </source>
</evidence>
<dbReference type="PANTHER" id="PTHR46179:SF13">
    <property type="entry name" value="C2H2-TYPE DOMAIN-CONTAINING PROTEIN"/>
    <property type="match status" value="1"/>
</dbReference>
<comment type="subcellular location">
    <subcellularLocation>
        <location evidence="1">Nucleus</location>
    </subcellularLocation>
</comment>
<dbReference type="OrthoDB" id="6077919at2759"/>
<name>A0A6A5VJH0_9PLEO</name>